<dbReference type="Pfam" id="PF03517">
    <property type="entry name" value="Voldacs"/>
    <property type="match status" value="1"/>
</dbReference>
<dbReference type="InterPro" id="IPR011993">
    <property type="entry name" value="PH-like_dom_sf"/>
</dbReference>
<dbReference type="PANTHER" id="PTHR21399">
    <property type="entry name" value="CHLORIDE CONDUCTANCE REGULATORY PROTEIN ICLN"/>
    <property type="match status" value="1"/>
</dbReference>
<organism evidence="6 7">
    <name type="scientific">Mesocestoides corti</name>
    <name type="common">Flatworm</name>
    <dbReference type="NCBI Taxonomy" id="53468"/>
    <lineage>
        <taxon>Eukaryota</taxon>
        <taxon>Metazoa</taxon>
        <taxon>Spiralia</taxon>
        <taxon>Lophotrochozoa</taxon>
        <taxon>Platyhelminthes</taxon>
        <taxon>Cestoda</taxon>
        <taxon>Eucestoda</taxon>
        <taxon>Cyclophyllidea</taxon>
        <taxon>Mesocestoididae</taxon>
        <taxon>Mesocestoides</taxon>
    </lineage>
</organism>
<comment type="subcellular location">
    <subcellularLocation>
        <location evidence="2">Cytoplasm</location>
    </subcellularLocation>
    <subcellularLocation>
        <location evidence="1">Nucleus</location>
    </subcellularLocation>
</comment>
<evidence type="ECO:0000256" key="3">
    <source>
        <dbReference type="ARBA" id="ARBA00022490"/>
    </source>
</evidence>
<dbReference type="Gene3D" id="2.30.29.30">
    <property type="entry name" value="Pleckstrin-homology domain (PH domain)/Phosphotyrosine-binding domain (PTB)"/>
    <property type="match status" value="1"/>
</dbReference>
<dbReference type="InterPro" id="IPR039924">
    <property type="entry name" value="ICln/Lot5/Saf5"/>
</dbReference>
<keyword evidence="4" id="KW-0539">Nucleus</keyword>
<protein>
    <submittedName>
        <fullName evidence="8">Methylosome subunit pICln</fullName>
    </submittedName>
</protein>
<evidence type="ECO:0000256" key="2">
    <source>
        <dbReference type="ARBA" id="ARBA00004496"/>
    </source>
</evidence>
<evidence type="ECO:0000313" key="8">
    <source>
        <dbReference type="WBParaSite" id="MCU_009421-RA"/>
    </source>
</evidence>
<gene>
    <name evidence="6" type="ORF">MCOS_LOCUS2753</name>
</gene>
<name>A0A0R3U7F2_MESCO</name>
<dbReference type="OrthoDB" id="19714at2759"/>
<accession>A0A0R3U7F2</accession>
<feature type="compositionally biased region" description="Acidic residues" evidence="5">
    <location>
        <begin position="102"/>
        <end position="118"/>
    </location>
</feature>
<proteinExistence type="predicted"/>
<dbReference type="Proteomes" id="UP000267029">
    <property type="component" value="Unassembled WGS sequence"/>
</dbReference>
<feature type="compositionally biased region" description="Acidic residues" evidence="5">
    <location>
        <begin position="158"/>
        <end position="178"/>
    </location>
</feature>
<dbReference type="GO" id="GO:0034715">
    <property type="term" value="C:pICln-Sm protein complex"/>
    <property type="evidence" value="ECO:0007669"/>
    <property type="project" value="TreeGrafter"/>
</dbReference>
<keyword evidence="7" id="KW-1185">Reference proteome</keyword>
<dbReference type="STRING" id="53468.A0A0R3U7F2"/>
<dbReference type="GO" id="GO:0045292">
    <property type="term" value="P:mRNA cis splicing, via spliceosome"/>
    <property type="evidence" value="ECO:0007669"/>
    <property type="project" value="TreeGrafter"/>
</dbReference>
<reference evidence="8" key="2">
    <citation type="submission" date="2019-11" db="UniProtKB">
        <authorList>
            <consortium name="WormBaseParasite"/>
        </authorList>
    </citation>
    <scope>IDENTIFICATION</scope>
</reference>
<sequence>MTVDAVVGSTSVCFVTDNVSFYEETRLLDKGKLTITESSISWNGEKLQFSLAYPNICLHAVSRDPYGGDENVKFPHPHLLLMVDGERVWSNGEPSISGEGDTGMEIDGGEDVSGEENGTDFPTDEEKASFVLRFVPSDQNDLDSLYDAIAECQALNPDPEDFSENEFEDVQEEPEGDVNNENGNGDIDPENFTDD</sequence>
<dbReference type="EMBL" id="UXSR01000495">
    <property type="protein sequence ID" value="VDD76750.1"/>
    <property type="molecule type" value="Genomic_DNA"/>
</dbReference>
<reference evidence="6 7" key="1">
    <citation type="submission" date="2018-10" db="EMBL/GenBank/DDBJ databases">
        <authorList>
            <consortium name="Pathogen Informatics"/>
        </authorList>
    </citation>
    <scope>NUCLEOTIDE SEQUENCE [LARGE SCALE GENOMIC DNA]</scope>
</reference>
<dbReference type="GO" id="GO:0000387">
    <property type="term" value="P:spliceosomal snRNP assembly"/>
    <property type="evidence" value="ECO:0007669"/>
    <property type="project" value="TreeGrafter"/>
</dbReference>
<evidence type="ECO:0000313" key="6">
    <source>
        <dbReference type="EMBL" id="VDD76750.1"/>
    </source>
</evidence>
<feature type="region of interest" description="Disordered" evidence="5">
    <location>
        <begin position="152"/>
        <end position="195"/>
    </location>
</feature>
<dbReference type="GO" id="GO:0005681">
    <property type="term" value="C:spliceosomal complex"/>
    <property type="evidence" value="ECO:0007669"/>
    <property type="project" value="TreeGrafter"/>
</dbReference>
<dbReference type="WBParaSite" id="MCU_009421-RA">
    <property type="protein sequence ID" value="MCU_009421-RA"/>
    <property type="gene ID" value="MCU_009421"/>
</dbReference>
<keyword evidence="3" id="KW-0963">Cytoplasm</keyword>
<evidence type="ECO:0000256" key="5">
    <source>
        <dbReference type="SAM" id="MobiDB-lite"/>
    </source>
</evidence>
<evidence type="ECO:0000256" key="1">
    <source>
        <dbReference type="ARBA" id="ARBA00004123"/>
    </source>
</evidence>
<dbReference type="AlphaFoldDB" id="A0A0R3U7F2"/>
<dbReference type="GO" id="GO:0005829">
    <property type="term" value="C:cytosol"/>
    <property type="evidence" value="ECO:0007669"/>
    <property type="project" value="TreeGrafter"/>
</dbReference>
<dbReference type="PANTHER" id="PTHR21399:SF0">
    <property type="entry name" value="METHYLOSOME SUBUNIT PICLN"/>
    <property type="match status" value="1"/>
</dbReference>
<evidence type="ECO:0000256" key="4">
    <source>
        <dbReference type="ARBA" id="ARBA00023242"/>
    </source>
</evidence>
<evidence type="ECO:0000313" key="7">
    <source>
        <dbReference type="Proteomes" id="UP000267029"/>
    </source>
</evidence>
<feature type="region of interest" description="Disordered" evidence="5">
    <location>
        <begin position="94"/>
        <end position="123"/>
    </location>
</feature>